<dbReference type="AlphaFoldDB" id="A0A1U8AKS2"/>
<dbReference type="FunFam" id="3.40.50.200:FF:000006">
    <property type="entry name" value="Subtilisin-like protease SBT1.5"/>
    <property type="match status" value="1"/>
</dbReference>
<evidence type="ECO:0000256" key="3">
    <source>
        <dbReference type="ARBA" id="ARBA00022729"/>
    </source>
</evidence>
<dbReference type="InterPro" id="IPR037045">
    <property type="entry name" value="S8pro/Inhibitor_I9_sf"/>
</dbReference>
<dbReference type="GO" id="GO:0006508">
    <property type="term" value="P:proteolysis"/>
    <property type="evidence" value="ECO:0007669"/>
    <property type="project" value="UniProtKB-KW"/>
</dbReference>
<dbReference type="FunFam" id="3.30.70.80:FF:000002">
    <property type="entry name" value="Subtilisin-like protease SBT5.3"/>
    <property type="match status" value="1"/>
</dbReference>
<organism evidence="7 8">
    <name type="scientific">Nelumbo nucifera</name>
    <name type="common">Sacred lotus</name>
    <dbReference type="NCBI Taxonomy" id="4432"/>
    <lineage>
        <taxon>Eukaryota</taxon>
        <taxon>Viridiplantae</taxon>
        <taxon>Streptophyta</taxon>
        <taxon>Embryophyta</taxon>
        <taxon>Tracheophyta</taxon>
        <taxon>Spermatophyta</taxon>
        <taxon>Magnoliopsida</taxon>
        <taxon>Proteales</taxon>
        <taxon>Nelumbonaceae</taxon>
        <taxon>Nelumbo</taxon>
    </lineage>
</organism>
<dbReference type="eggNOG" id="ENOG502QRA7">
    <property type="taxonomic scope" value="Eukaryota"/>
</dbReference>
<dbReference type="Gene3D" id="3.30.70.80">
    <property type="entry name" value="Peptidase S8 propeptide/proteinase inhibitor I9"/>
    <property type="match status" value="1"/>
</dbReference>
<dbReference type="GeneID" id="104601316"/>
<evidence type="ECO:0000256" key="1">
    <source>
        <dbReference type="ARBA" id="ARBA00011073"/>
    </source>
</evidence>
<keyword evidence="3" id="KW-0732">Signal</keyword>
<feature type="active site" description="Charge relay system" evidence="6">
    <location>
        <position position="523"/>
    </location>
</feature>
<evidence type="ECO:0000256" key="5">
    <source>
        <dbReference type="ARBA" id="ARBA00022825"/>
    </source>
</evidence>
<dbReference type="OrthoDB" id="4803627at2759"/>
<dbReference type="PROSITE" id="PS51892">
    <property type="entry name" value="SUBTILASE"/>
    <property type="match status" value="1"/>
</dbReference>
<evidence type="ECO:0000256" key="2">
    <source>
        <dbReference type="ARBA" id="ARBA00022670"/>
    </source>
</evidence>
<dbReference type="InterPro" id="IPR036852">
    <property type="entry name" value="Peptidase_S8/S53_dom_sf"/>
</dbReference>
<feature type="active site" description="Charge relay system" evidence="6">
    <location>
        <position position="198"/>
    </location>
</feature>
<keyword evidence="2 6" id="KW-0645">Protease</keyword>
<dbReference type="FunFam" id="2.60.40.2310:FF:000001">
    <property type="entry name" value="Subtilisin-like protease SBT1.5"/>
    <property type="match status" value="1"/>
</dbReference>
<feature type="active site" description="Charge relay system" evidence="6">
    <location>
        <position position="141"/>
    </location>
</feature>
<accession>A0A1U8AKS2</accession>
<reference evidence="8" key="1">
    <citation type="submission" date="2025-08" db="UniProtKB">
        <authorList>
            <consortium name="RefSeq"/>
        </authorList>
    </citation>
    <scope>IDENTIFICATION</scope>
</reference>
<dbReference type="Pfam" id="PF17766">
    <property type="entry name" value="fn3_6"/>
    <property type="match status" value="1"/>
</dbReference>
<dbReference type="PRINTS" id="PR00723">
    <property type="entry name" value="SUBTILISIN"/>
</dbReference>
<dbReference type="InterPro" id="IPR000209">
    <property type="entry name" value="Peptidase_S8/S53_dom"/>
</dbReference>
<dbReference type="PANTHER" id="PTHR10795">
    <property type="entry name" value="PROPROTEIN CONVERTASE SUBTILISIN/KEXIN"/>
    <property type="match status" value="1"/>
</dbReference>
<evidence type="ECO:0000256" key="4">
    <source>
        <dbReference type="ARBA" id="ARBA00022801"/>
    </source>
</evidence>
<dbReference type="InterPro" id="IPR015500">
    <property type="entry name" value="Peptidase_S8_subtilisin-rel"/>
</dbReference>
<keyword evidence="7" id="KW-1185">Reference proteome</keyword>
<dbReference type="InterPro" id="IPR034197">
    <property type="entry name" value="Peptidases_S8_3"/>
</dbReference>
<dbReference type="InterPro" id="IPR010259">
    <property type="entry name" value="S8pro/Inhibitor_I9"/>
</dbReference>
<evidence type="ECO:0000313" key="8">
    <source>
        <dbReference type="RefSeq" id="XP_010262905.2"/>
    </source>
</evidence>
<comment type="similarity">
    <text evidence="1 6">Belongs to the peptidase S8 family.</text>
</comment>
<dbReference type="OMA" id="TCAEDCM"/>
<evidence type="ECO:0000313" key="7">
    <source>
        <dbReference type="Proteomes" id="UP000189703"/>
    </source>
</evidence>
<gene>
    <name evidence="8" type="primary">LOC104601316</name>
</gene>
<keyword evidence="4 6" id="KW-0378">Hydrolase</keyword>
<dbReference type="Pfam" id="PF00082">
    <property type="entry name" value="Peptidase_S8"/>
    <property type="match status" value="1"/>
</dbReference>
<evidence type="ECO:0000256" key="6">
    <source>
        <dbReference type="PROSITE-ProRule" id="PRU01240"/>
    </source>
</evidence>
<dbReference type="CDD" id="cd02120">
    <property type="entry name" value="PA_subtilisin_like"/>
    <property type="match status" value="1"/>
</dbReference>
<dbReference type="InterPro" id="IPR045051">
    <property type="entry name" value="SBT"/>
</dbReference>
<dbReference type="RefSeq" id="XP_010262905.2">
    <property type="nucleotide sequence ID" value="XM_010264603.2"/>
</dbReference>
<protein>
    <submittedName>
        <fullName evidence="8">Subtilisin-like protease SBT4.3</fullName>
    </submittedName>
</protein>
<dbReference type="Pfam" id="PF05922">
    <property type="entry name" value="Inhibitor_I9"/>
    <property type="match status" value="1"/>
</dbReference>
<name>A0A1U8AKS2_NELNU</name>
<keyword evidence="5 6" id="KW-0720">Serine protease</keyword>
<dbReference type="KEGG" id="nnu:104601316"/>
<dbReference type="GO" id="GO:0005576">
    <property type="term" value="C:extracellular region"/>
    <property type="evidence" value="ECO:0000318"/>
    <property type="project" value="GO_Central"/>
</dbReference>
<sequence>MATLKSLSFSHIILVVFMAIVVNATDEEDRKVHIVYMGALNPDQDGYSPSSQHLSILQQVLEGSSATESLVRSYKRSFNGFAAKLNERERQKLARMDGVVSVFPSRTLQLHTTRSWNFMGLTAATKRQLNAESDVIVGVFDTGIWPESESFSDKGFGPPPKKWKGTCNGGTNFTCNNKLIGARVYTEIEETARDREGHGTHTASTAAGNRVVGVSFYGMARGNARGGVPSARIAVYKVCSYIGCVEEDILSAFDDAIADGVDIISLSLGHSAAAELSADSLAIGTFHAMAKGILTSSSAGNFGPERGSTSSVAPWMFSVAASSIDRQIIDRLVLGDGTQLVGRSVNSFGSRRRSKVDLVYGTTASTLCDFTSVRRCSYGCLDRRLVKGKIVLCDKVSLGAEPMRAGALGVLMIDRVFNDVALTYPLPAVLLSSENGEKLKLYLNSTRNPQAKILKSEAIHDSSAPVVASFSSRGPSVIIPDIIKPDISAPGVNILAAFSPIASPSNDDGDTRSVEYSILSGTSMACPHVTGSAAYVKSFHPDWSPAALKSALMTTARRMSAVKNEDTVFAYGSGHIDPVKAKNPGLVYDAHKENYIEMLCNMGYDSRKVRLISGDNSSCPKARTGEAKDLNYPSMGRYVPDLKPFKTNFTRTVTNVGFPNSTYKAKVTSSGPEMKISVEPSVLSFKALNEKKSFVVTVSVGELSLKHPAVFGSLVWSDGIHRVRSPIAIYSDLPTN</sequence>
<dbReference type="InterPro" id="IPR023828">
    <property type="entry name" value="Peptidase_S8_Ser-AS"/>
</dbReference>
<dbReference type="CDD" id="cd04852">
    <property type="entry name" value="Peptidases_S8_3"/>
    <property type="match status" value="1"/>
</dbReference>
<dbReference type="PROSITE" id="PS00138">
    <property type="entry name" value="SUBTILASE_SER"/>
    <property type="match status" value="1"/>
</dbReference>
<dbReference type="SUPFAM" id="SSF52743">
    <property type="entry name" value="Subtilisin-like"/>
    <property type="match status" value="1"/>
</dbReference>
<dbReference type="InterPro" id="IPR041469">
    <property type="entry name" value="Subtilisin-like_FN3"/>
</dbReference>
<dbReference type="GO" id="GO:0004252">
    <property type="term" value="F:serine-type endopeptidase activity"/>
    <property type="evidence" value="ECO:0000318"/>
    <property type="project" value="GO_Central"/>
</dbReference>
<proteinExistence type="inferred from homology"/>
<dbReference type="Gene3D" id="2.60.40.2310">
    <property type="match status" value="1"/>
</dbReference>
<dbReference type="Gene3D" id="3.40.50.200">
    <property type="entry name" value="Peptidase S8/S53 domain"/>
    <property type="match status" value="1"/>
</dbReference>
<dbReference type="Gene3D" id="3.50.30.30">
    <property type="match status" value="1"/>
</dbReference>
<dbReference type="Proteomes" id="UP000189703">
    <property type="component" value="Unplaced"/>
</dbReference>